<comment type="caution">
    <text evidence="1">The sequence shown here is derived from an EMBL/GenBank/DDBJ whole genome shotgun (WGS) entry which is preliminary data.</text>
</comment>
<dbReference type="AlphaFoldDB" id="A0A4Z0ZZE2"/>
<evidence type="ECO:0000313" key="1">
    <source>
        <dbReference type="EMBL" id="TGL65585.1"/>
    </source>
</evidence>
<evidence type="ECO:0000313" key="2">
    <source>
        <dbReference type="Proteomes" id="UP000297567"/>
    </source>
</evidence>
<proteinExistence type="predicted"/>
<dbReference type="EMBL" id="RQGH01000026">
    <property type="protein sequence ID" value="TGL65585.1"/>
    <property type="molecule type" value="Genomic_DNA"/>
</dbReference>
<reference evidence="1" key="1">
    <citation type="journal article" date="2019" name="PLoS Negl. Trop. Dis.">
        <title>Revisiting the worldwide diversity of Leptospira species in the environment.</title>
        <authorList>
            <person name="Vincent A.T."/>
            <person name="Schiettekatte O."/>
            <person name="Bourhy P."/>
            <person name="Veyrier F.J."/>
            <person name="Picardeau M."/>
        </authorList>
    </citation>
    <scope>NUCLEOTIDE SEQUENCE [LARGE SCALE GENOMIC DNA]</scope>
    <source>
        <strain evidence="1">201702451</strain>
    </source>
</reference>
<sequence>MRSQFLILFIFISVVSFPLIAESEIEGGDLYVPKPKPQEKKSFFGTRLAVLELAGEFVQTPSEGGPQSVSSILNSARVASSFANSTASNNLNPPGIITESAESRPASTISPRIKYSHQFAEDFFIGFVYAKGEQYNDTRTSFSTNGLYLNDKIHSGINEVGFRIGMGPLNYLTESSSSELSFSYSELSSKGPFQSFQIKFPFLRTGEQTVTEGYAFSTGTVEFRTKNYGMNYGFATSILDWLNFYMMMDLTVFAGQLKLLSYGLETSSTGSLNASNQVVFSSPVSRTDITVFQSKEGLSRGLGGASVSFELGLVWKLFDTLGIKYGGFYQISSFSVSEVTGYNFGPGKTPVELSSVPDINSSQSSKEFGAFGVNVSLVKNF</sequence>
<accession>A0A4Z0ZZE2</accession>
<organism evidence="1 2">
    <name type="scientific">Leptospira jelokensis</name>
    <dbReference type="NCBI Taxonomy" id="2484931"/>
    <lineage>
        <taxon>Bacteria</taxon>
        <taxon>Pseudomonadati</taxon>
        <taxon>Spirochaetota</taxon>
        <taxon>Spirochaetia</taxon>
        <taxon>Leptospirales</taxon>
        <taxon>Leptospiraceae</taxon>
        <taxon>Leptospira</taxon>
    </lineage>
</organism>
<name>A0A4Z0ZZE2_9LEPT</name>
<dbReference type="Proteomes" id="UP000297567">
    <property type="component" value="Unassembled WGS sequence"/>
</dbReference>
<keyword evidence="2" id="KW-1185">Reference proteome</keyword>
<protein>
    <submittedName>
        <fullName evidence="1">Uncharacterized protein</fullName>
    </submittedName>
</protein>
<dbReference type="RefSeq" id="WP_135643586.1">
    <property type="nucleotide sequence ID" value="NZ_RQGH01000026.1"/>
</dbReference>
<gene>
    <name evidence="1" type="ORF">EHQ62_13570</name>
</gene>